<evidence type="ECO:0000256" key="1">
    <source>
        <dbReference type="SAM" id="MobiDB-lite"/>
    </source>
</evidence>
<protein>
    <submittedName>
        <fullName evidence="2">Uncharacterized protein</fullName>
    </submittedName>
</protein>
<evidence type="ECO:0000313" key="2">
    <source>
        <dbReference type="EMBL" id="BBF89620.1"/>
    </source>
</evidence>
<name>A0A679BA57_ORYGL</name>
<organism evidence="2">
    <name type="scientific">Oryza glaberrima</name>
    <name type="common">African rice</name>
    <dbReference type="NCBI Taxonomy" id="4538"/>
    <lineage>
        <taxon>Eukaryota</taxon>
        <taxon>Viridiplantae</taxon>
        <taxon>Streptophyta</taxon>
        <taxon>Embryophyta</taxon>
        <taxon>Tracheophyta</taxon>
        <taxon>Spermatophyta</taxon>
        <taxon>Magnoliopsida</taxon>
        <taxon>Liliopsida</taxon>
        <taxon>Poales</taxon>
        <taxon>Poaceae</taxon>
        <taxon>BOP clade</taxon>
        <taxon>Oryzoideae</taxon>
        <taxon>Oryzeae</taxon>
        <taxon>Oryzinae</taxon>
        <taxon>Oryza</taxon>
    </lineage>
</organism>
<proteinExistence type="predicted"/>
<feature type="region of interest" description="Disordered" evidence="1">
    <location>
        <begin position="19"/>
        <end position="59"/>
    </location>
</feature>
<reference evidence="2" key="1">
    <citation type="submission" date="2018-08" db="EMBL/GenBank/DDBJ databases">
        <title>Oryza glaberrima genomic DNA, chromosome 11, BAC clone:Ogla0085B21.</title>
        <authorList>
            <person name="Wu J."/>
            <person name="Kanamori H."/>
        </authorList>
    </citation>
    <scope>NUCLEOTIDE SEQUENCE</scope>
    <source>
        <strain evidence="2">IRGC104038</strain>
    </source>
</reference>
<accession>A0A679BA57</accession>
<sequence length="234" mass="25543">MVSSDPALPWPDLVLPPLAAPLGPDQRRRGRAAASATSPGQRVGEATRTQSVRKEGGTGGARMEVVVAMARVPGGGEAGAARLVPPSRGAAGSIGMRRWPVAVVSDAAGIPWWLAAGSVVAMDGGLGLIAEWTMRLATILLVRMVVWVWTGNHWRKPRRAVGRLDNGGAFWRRSPPWRRCYGVDPSPFLIVLWVKTLFRIPDERWRRPRRVSLGGTALEKSPRIGCHCWSMHWL</sequence>
<dbReference type="EMBL" id="AP018866">
    <property type="protein sequence ID" value="BBF89620.1"/>
    <property type="molecule type" value="Genomic_DNA"/>
</dbReference>
<gene>
    <name evidence="2" type="primary">Ogla0085B21.10</name>
</gene>
<dbReference type="AlphaFoldDB" id="A0A679BA57"/>